<organism evidence="1 2">
    <name type="scientific">Anaerostipes caccae (strain DSM 14662 / CCUG 47493 / JCM 13470 / NCIMB 13811 / L1-92)</name>
    <dbReference type="NCBI Taxonomy" id="411490"/>
    <lineage>
        <taxon>Bacteria</taxon>
        <taxon>Bacillati</taxon>
        <taxon>Bacillota</taxon>
        <taxon>Clostridia</taxon>
        <taxon>Lachnospirales</taxon>
        <taxon>Lachnospiraceae</taxon>
        <taxon>Anaerostipes</taxon>
    </lineage>
</organism>
<dbReference type="AlphaFoldDB" id="B0MFZ1"/>
<dbReference type="EMBL" id="ABAX03000014">
    <property type="protein sequence ID" value="EDR97011.1"/>
    <property type="molecule type" value="Genomic_DNA"/>
</dbReference>
<protein>
    <submittedName>
        <fullName evidence="1">Uncharacterized protein</fullName>
    </submittedName>
</protein>
<sequence length="70" mass="8362">MSKKLNEEQAYYNSKFHYVSIKITSESLMLFVVASSKFHYVSIKILLNFKNLQTEIYSKFHYVSIKMMLK</sequence>
<dbReference type="Proteomes" id="UP000004935">
    <property type="component" value="Unassembled WGS sequence"/>
</dbReference>
<evidence type="ECO:0000313" key="2">
    <source>
        <dbReference type="Proteomes" id="UP000004935"/>
    </source>
</evidence>
<keyword evidence="2" id="KW-1185">Reference proteome</keyword>
<dbReference type="HOGENOM" id="CLU_2748885_0_0_9"/>
<evidence type="ECO:0000313" key="1">
    <source>
        <dbReference type="EMBL" id="EDR97011.1"/>
    </source>
</evidence>
<proteinExistence type="predicted"/>
<gene>
    <name evidence="1" type="ORF">ANACAC_02241</name>
</gene>
<reference evidence="1" key="2">
    <citation type="submission" date="2013-11" db="EMBL/GenBank/DDBJ databases">
        <title>Draft genome sequence of Anaerostipes caccae (DSM 14662).</title>
        <authorList>
            <person name="Sudarsanam P."/>
            <person name="Ley R."/>
            <person name="Guruge J."/>
            <person name="Turnbaugh P.J."/>
            <person name="Mahowald M."/>
            <person name="Liep D."/>
            <person name="Gordon J."/>
        </authorList>
    </citation>
    <scope>NUCLEOTIDE SEQUENCE</scope>
    <source>
        <strain evidence="1">DSM 14662</strain>
    </source>
</reference>
<name>B0MFZ1_ANACD</name>
<comment type="caution">
    <text evidence="1">The sequence shown here is derived from an EMBL/GenBank/DDBJ whole genome shotgun (WGS) entry which is preliminary data.</text>
</comment>
<accession>B0MFZ1</accession>
<reference evidence="1" key="1">
    <citation type="submission" date="2007-11" db="EMBL/GenBank/DDBJ databases">
        <authorList>
            <person name="Fulton L."/>
            <person name="Clifton S."/>
            <person name="Fulton B."/>
            <person name="Xu J."/>
            <person name="Minx P."/>
            <person name="Pepin K.H."/>
            <person name="Johnson M."/>
            <person name="Thiruvilangam P."/>
            <person name="Bhonagiri V."/>
            <person name="Nash W.E."/>
            <person name="Mardis E.R."/>
            <person name="Wilson R.K."/>
        </authorList>
    </citation>
    <scope>NUCLEOTIDE SEQUENCE [LARGE SCALE GENOMIC DNA]</scope>
    <source>
        <strain evidence="1">DSM 14662</strain>
    </source>
</reference>